<dbReference type="GO" id="GO:0004107">
    <property type="term" value="F:chorismate synthase activity"/>
    <property type="evidence" value="ECO:0007669"/>
    <property type="project" value="UniProtKB-UniRule"/>
</dbReference>
<feature type="binding site" evidence="11">
    <location>
        <position position="286"/>
    </location>
    <ligand>
        <name>FMN</name>
        <dbReference type="ChEBI" id="CHEBI:58210"/>
    </ligand>
</feature>
<evidence type="ECO:0000256" key="3">
    <source>
        <dbReference type="ARBA" id="ARBA00013036"/>
    </source>
</evidence>
<evidence type="ECO:0000256" key="1">
    <source>
        <dbReference type="ARBA" id="ARBA00005044"/>
    </source>
</evidence>
<dbReference type="UniPathway" id="UPA00053">
    <property type="reaction ID" value="UER00090"/>
</dbReference>
<dbReference type="EC" id="4.2.3.5" evidence="3 11"/>
<evidence type="ECO:0000313" key="14">
    <source>
        <dbReference type="Proteomes" id="UP000033607"/>
    </source>
</evidence>
<dbReference type="EMBL" id="LATL02000187">
    <property type="protein sequence ID" value="KKD39864.1"/>
    <property type="molecule type" value="Genomic_DNA"/>
</dbReference>
<comment type="similarity">
    <text evidence="2 11 12">Belongs to the chorismate synthase family.</text>
</comment>
<accession>A0A0F5YLQ9</accession>
<dbReference type="FunFam" id="3.60.150.10:FF:000003">
    <property type="entry name" value="Chorismate synthase"/>
    <property type="match status" value="1"/>
</dbReference>
<dbReference type="PROSITE" id="PS00787">
    <property type="entry name" value="CHORISMATE_SYNTHASE_1"/>
    <property type="match status" value="1"/>
</dbReference>
<dbReference type="SUPFAM" id="SSF103263">
    <property type="entry name" value="Chorismate synthase, AroC"/>
    <property type="match status" value="1"/>
</dbReference>
<keyword evidence="8 11" id="KW-0521">NADP</keyword>
<comment type="cofactor">
    <cofactor evidence="11 12">
        <name>FMNH2</name>
        <dbReference type="ChEBI" id="CHEBI:57618"/>
    </cofactor>
    <text evidence="11 12">Reduced FMN (FMNH(2)).</text>
</comment>
<comment type="caution">
    <text evidence="11">Lacks conserved residue(s) required for the propagation of feature annotation.</text>
</comment>
<dbReference type="PANTHER" id="PTHR21085:SF0">
    <property type="entry name" value="CHORISMATE SYNTHASE"/>
    <property type="match status" value="1"/>
</dbReference>
<dbReference type="PATRIC" id="fig|1637645.4.peg.3745"/>
<dbReference type="PANTHER" id="PTHR21085">
    <property type="entry name" value="CHORISMATE SYNTHASE"/>
    <property type="match status" value="1"/>
</dbReference>
<evidence type="ECO:0000256" key="11">
    <source>
        <dbReference type="HAMAP-Rule" id="MF_00300"/>
    </source>
</evidence>
<dbReference type="InterPro" id="IPR035904">
    <property type="entry name" value="Chorismate_synth_AroC_sf"/>
</dbReference>
<keyword evidence="10 11" id="KW-0456">Lyase</keyword>
<dbReference type="GO" id="GO:0009073">
    <property type="term" value="P:aromatic amino acid family biosynthetic process"/>
    <property type="evidence" value="ECO:0007669"/>
    <property type="project" value="UniProtKB-KW"/>
</dbReference>
<gene>
    <name evidence="11" type="primary">aroC</name>
    <name evidence="13" type="ORF">WN50_01050</name>
</gene>
<dbReference type="PROSITE" id="PS00788">
    <property type="entry name" value="CHORISMATE_SYNTHASE_2"/>
    <property type="match status" value="1"/>
</dbReference>
<evidence type="ECO:0000256" key="12">
    <source>
        <dbReference type="RuleBase" id="RU000605"/>
    </source>
</evidence>
<feature type="binding site" evidence="11">
    <location>
        <position position="327"/>
    </location>
    <ligand>
        <name>FMN</name>
        <dbReference type="ChEBI" id="CHEBI:58210"/>
    </ligand>
</feature>
<name>A0A0F5YLQ9_9CYAN</name>
<reference evidence="13 14" key="1">
    <citation type="submission" date="2015-06" db="EMBL/GenBank/DDBJ databases">
        <title>Draft genome assembly of filamentous brackish cyanobacterium Limnoraphis robusta strain CS-951.</title>
        <authorList>
            <person name="Willis A."/>
            <person name="Parks M."/>
            <person name="Burford M.A."/>
        </authorList>
    </citation>
    <scope>NUCLEOTIDE SEQUENCE [LARGE SCALE GENOMIC DNA]</scope>
    <source>
        <strain evidence="13 14">CS-951</strain>
    </source>
</reference>
<keyword evidence="5 11" id="KW-0285">Flavoprotein</keyword>
<dbReference type="RefSeq" id="WP_046276641.1">
    <property type="nucleotide sequence ID" value="NZ_LATL02000187.1"/>
</dbReference>
<dbReference type="PIRSF" id="PIRSF001456">
    <property type="entry name" value="Chorismate_synth"/>
    <property type="match status" value="1"/>
</dbReference>
<comment type="catalytic activity">
    <reaction evidence="11 12">
        <text>5-O-(1-carboxyvinyl)-3-phosphoshikimate = chorismate + phosphate</text>
        <dbReference type="Rhea" id="RHEA:21020"/>
        <dbReference type="ChEBI" id="CHEBI:29748"/>
        <dbReference type="ChEBI" id="CHEBI:43474"/>
        <dbReference type="ChEBI" id="CHEBI:57701"/>
        <dbReference type="EC" id="4.2.3.5"/>
    </reaction>
</comment>
<dbReference type="GO" id="GO:0005829">
    <property type="term" value="C:cytosol"/>
    <property type="evidence" value="ECO:0007669"/>
    <property type="project" value="TreeGrafter"/>
</dbReference>
<dbReference type="NCBIfam" id="TIGR00033">
    <property type="entry name" value="aroC"/>
    <property type="match status" value="1"/>
</dbReference>
<feature type="binding site" evidence="11">
    <location>
        <position position="47"/>
    </location>
    <ligand>
        <name>NADP(+)</name>
        <dbReference type="ChEBI" id="CHEBI:58349"/>
    </ligand>
</feature>
<dbReference type="GO" id="GO:0008652">
    <property type="term" value="P:amino acid biosynthetic process"/>
    <property type="evidence" value="ECO:0007669"/>
    <property type="project" value="UniProtKB-KW"/>
</dbReference>
<comment type="caution">
    <text evidence="13">The sequence shown here is derived from an EMBL/GenBank/DDBJ whole genome shotgun (WGS) entry which is preliminary data.</text>
</comment>
<dbReference type="Proteomes" id="UP000033607">
    <property type="component" value="Unassembled WGS sequence"/>
</dbReference>
<evidence type="ECO:0000256" key="5">
    <source>
        <dbReference type="ARBA" id="ARBA00022630"/>
    </source>
</evidence>
<feature type="binding site" evidence="11">
    <location>
        <begin position="301"/>
        <end position="305"/>
    </location>
    <ligand>
        <name>FMN</name>
        <dbReference type="ChEBI" id="CHEBI:58210"/>
    </ligand>
</feature>
<evidence type="ECO:0000256" key="8">
    <source>
        <dbReference type="ARBA" id="ARBA00022857"/>
    </source>
</evidence>
<proteinExistence type="inferred from homology"/>
<feature type="binding site" evidence="11">
    <location>
        <begin position="124"/>
        <end position="126"/>
    </location>
    <ligand>
        <name>FMN</name>
        <dbReference type="ChEBI" id="CHEBI:58210"/>
    </ligand>
</feature>
<dbReference type="HAMAP" id="MF_00300">
    <property type="entry name" value="Chorismate_synth"/>
    <property type="match status" value="1"/>
</dbReference>
<evidence type="ECO:0000256" key="10">
    <source>
        <dbReference type="ARBA" id="ARBA00023239"/>
    </source>
</evidence>
<evidence type="ECO:0000313" key="13">
    <source>
        <dbReference type="EMBL" id="KKD39864.1"/>
    </source>
</evidence>
<keyword evidence="4 11" id="KW-0028">Amino-acid biosynthesis</keyword>
<feature type="binding site" evidence="11">
    <location>
        <position position="53"/>
    </location>
    <ligand>
        <name>NADP(+)</name>
        <dbReference type="ChEBI" id="CHEBI:58349"/>
    </ligand>
</feature>
<keyword evidence="7 11" id="KW-0274">FAD</keyword>
<keyword evidence="9 11" id="KW-0057">Aromatic amino acid biosynthesis</keyword>
<evidence type="ECO:0000256" key="9">
    <source>
        <dbReference type="ARBA" id="ARBA00023141"/>
    </source>
</evidence>
<protein>
    <recommendedName>
        <fullName evidence="3 11">Chorismate synthase</fullName>
        <shortName evidence="11">CS</shortName>
        <ecNumber evidence="3 11">4.2.3.5</ecNumber>
    </recommendedName>
    <alternativeName>
        <fullName evidence="11">5-enolpyruvylshikimate-3-phosphate phospholyase</fullName>
    </alternativeName>
</protein>
<dbReference type="Gene3D" id="3.60.150.10">
    <property type="entry name" value="Chorismate synthase AroC"/>
    <property type="match status" value="1"/>
</dbReference>
<comment type="pathway">
    <text evidence="1 11 12">Metabolic intermediate biosynthesis; chorismate biosynthesis; chorismate from D-erythrose 4-phosphate and phosphoenolpyruvate: step 7/7.</text>
</comment>
<dbReference type="NCBIfam" id="NF003793">
    <property type="entry name" value="PRK05382.1"/>
    <property type="match status" value="1"/>
</dbReference>
<comment type="function">
    <text evidence="11">Catalyzes the anti-1,4-elimination of the C-3 phosphate and the C-6 proR hydrogen from 5-enolpyruvylshikimate-3-phosphate (EPSP) to yield chorismate, which is the branch point compound that serves as the starting substrate for the three terminal pathways of aromatic amino acid biosynthesis. This reaction introduces a second double bond into the aromatic ring system.</text>
</comment>
<comment type="subunit">
    <text evidence="11">Homotetramer.</text>
</comment>
<dbReference type="PROSITE" id="PS00789">
    <property type="entry name" value="CHORISMATE_SYNTHASE_3"/>
    <property type="match status" value="1"/>
</dbReference>
<dbReference type="GO" id="GO:0009423">
    <property type="term" value="P:chorismate biosynthetic process"/>
    <property type="evidence" value="ECO:0007669"/>
    <property type="project" value="UniProtKB-UniRule"/>
</dbReference>
<keyword evidence="6 11" id="KW-0288">FMN</keyword>
<evidence type="ECO:0000256" key="4">
    <source>
        <dbReference type="ARBA" id="ARBA00022605"/>
    </source>
</evidence>
<organism evidence="13 14">
    <name type="scientific">Limnoraphis robusta CS-951</name>
    <dbReference type="NCBI Taxonomy" id="1637645"/>
    <lineage>
        <taxon>Bacteria</taxon>
        <taxon>Bacillati</taxon>
        <taxon>Cyanobacteriota</taxon>
        <taxon>Cyanophyceae</taxon>
        <taxon>Oscillatoriophycideae</taxon>
        <taxon>Oscillatoriales</taxon>
        <taxon>Sirenicapillariaceae</taxon>
        <taxon>Limnoraphis</taxon>
    </lineage>
</organism>
<dbReference type="AlphaFoldDB" id="A0A0F5YLQ9"/>
<dbReference type="CDD" id="cd07304">
    <property type="entry name" value="Chorismate_synthase"/>
    <property type="match status" value="1"/>
</dbReference>
<evidence type="ECO:0000256" key="2">
    <source>
        <dbReference type="ARBA" id="ARBA00008014"/>
    </source>
</evidence>
<evidence type="ECO:0000256" key="7">
    <source>
        <dbReference type="ARBA" id="ARBA00022827"/>
    </source>
</evidence>
<dbReference type="InterPro" id="IPR000453">
    <property type="entry name" value="Chorismate_synth"/>
</dbReference>
<evidence type="ECO:0000256" key="6">
    <source>
        <dbReference type="ARBA" id="ARBA00022643"/>
    </source>
</evidence>
<sequence length="366" mass="39560">MGNSFGHLFRITTFGESHGGGVGVVIDGCPPRLKIDASEIQAELDRRRPGQSKITTPRKETDTCEILSGVFEGQTLGTPLTILVRNQDTRPQDYSQMETAYRPSHADATYDAKYGIRNWQGGGRSSARETIGRVAAGAIAKKILKQVVGVEIVGYVKRIKDLEGIVDLDTVTLEQVESNIVRCPDAECAQKMIELIEQVRDQGDSIGGVVECVARNMPKGLGSPVFDKLEADLAKGVMSLPASKGFEIGSGFAGTLLTGSEHNDEYYTDSQGTIRTVSNRSGGIQGGISNGENIILRVAFKPTATIRKEQRTVTREGEETLLAAKGRHDPCVLPRAVPMVEAMVALVLCDHLLRHQGQCGTLKPED</sequence>
<dbReference type="InterPro" id="IPR020541">
    <property type="entry name" value="Chorismate_synthase_CS"/>
</dbReference>
<dbReference type="GO" id="GO:0010181">
    <property type="term" value="F:FMN binding"/>
    <property type="evidence" value="ECO:0007669"/>
    <property type="project" value="TreeGrafter"/>
</dbReference>
<dbReference type="OrthoDB" id="9771806at2"/>
<dbReference type="Pfam" id="PF01264">
    <property type="entry name" value="Chorismate_synt"/>
    <property type="match status" value="1"/>
</dbReference>